<evidence type="ECO:0000256" key="6">
    <source>
        <dbReference type="ARBA" id="ARBA00049535"/>
    </source>
</evidence>
<dbReference type="GO" id="GO:0016301">
    <property type="term" value="F:kinase activity"/>
    <property type="evidence" value="ECO:0007669"/>
    <property type="project" value="UniProtKB-KW"/>
</dbReference>
<proteinExistence type="predicted"/>
<dbReference type="GO" id="GO:0005524">
    <property type="term" value="F:ATP binding"/>
    <property type="evidence" value="ECO:0007669"/>
    <property type="project" value="UniProtKB-KW"/>
</dbReference>
<reference evidence="9" key="1">
    <citation type="submission" date="2016-08" db="EMBL/GenBank/DDBJ databases">
        <authorList>
            <person name="Seilhamer J.J."/>
        </authorList>
    </citation>
    <scope>NUCLEOTIDE SEQUENCE [LARGE SCALE GENOMIC DNA]</scope>
</reference>
<keyword evidence="5" id="KW-0067">ATP-binding</keyword>
<dbReference type="PANTHER" id="PTHR10210">
    <property type="entry name" value="RIBOSE-PHOSPHATE DIPHOSPHOKINASE FAMILY MEMBER"/>
    <property type="match status" value="1"/>
</dbReference>
<dbReference type="OrthoDB" id="6086at10239"/>
<dbReference type="Proteomes" id="UP000224902">
    <property type="component" value="Segment"/>
</dbReference>
<keyword evidence="2 8" id="KW-0808">Transferase</keyword>
<dbReference type="GO" id="GO:0006015">
    <property type="term" value="P:5-phosphoribose 1-diphosphate biosynthetic process"/>
    <property type="evidence" value="ECO:0007669"/>
    <property type="project" value="TreeGrafter"/>
</dbReference>
<evidence type="ECO:0000256" key="1">
    <source>
        <dbReference type="ARBA" id="ARBA00013247"/>
    </source>
</evidence>
<dbReference type="GO" id="GO:0000287">
    <property type="term" value="F:magnesium ion binding"/>
    <property type="evidence" value="ECO:0007669"/>
    <property type="project" value="InterPro"/>
</dbReference>
<evidence type="ECO:0000313" key="9">
    <source>
        <dbReference type="Proteomes" id="UP000224902"/>
    </source>
</evidence>
<dbReference type="GO" id="GO:0002189">
    <property type="term" value="C:ribose phosphate diphosphokinase complex"/>
    <property type="evidence" value="ECO:0007669"/>
    <property type="project" value="TreeGrafter"/>
</dbReference>
<dbReference type="EMBL" id="KX774321">
    <property type="protein sequence ID" value="AOZ63749.1"/>
    <property type="molecule type" value="Genomic_DNA"/>
</dbReference>
<gene>
    <name evidence="8" type="ORF">SEA_WEASELS2_170</name>
</gene>
<evidence type="ECO:0000256" key="5">
    <source>
        <dbReference type="ARBA" id="ARBA00022840"/>
    </source>
</evidence>
<dbReference type="GO" id="GO:0006164">
    <property type="term" value="P:purine nucleotide biosynthetic process"/>
    <property type="evidence" value="ECO:0007669"/>
    <property type="project" value="TreeGrafter"/>
</dbReference>
<evidence type="ECO:0000256" key="2">
    <source>
        <dbReference type="ARBA" id="ARBA00022679"/>
    </source>
</evidence>
<dbReference type="EC" id="2.7.6.1" evidence="1"/>
<keyword evidence="9" id="KW-1185">Reference proteome</keyword>
<organism evidence="8 9">
    <name type="scientific">Rhodococcus phage Weasels2</name>
    <dbReference type="NCBI Taxonomy" id="1897437"/>
    <lineage>
        <taxon>Viruses</taxon>
        <taxon>Duplodnaviria</taxon>
        <taxon>Heunggongvirae</taxon>
        <taxon>Uroviricota</taxon>
        <taxon>Caudoviricetes</taxon>
        <taxon>Weaselvirus</taxon>
        <taxon>Weaselvirus weasel</taxon>
    </lineage>
</organism>
<evidence type="ECO:0000313" key="8">
    <source>
        <dbReference type="EMBL" id="AOZ63749.1"/>
    </source>
</evidence>
<name>A0A1I9SAE3_9CAUD</name>
<dbReference type="Pfam" id="PF00156">
    <property type="entry name" value="Pribosyltran"/>
    <property type="match status" value="1"/>
</dbReference>
<dbReference type="CDD" id="cd06223">
    <property type="entry name" value="PRTases_typeI"/>
    <property type="match status" value="1"/>
</dbReference>
<dbReference type="InterPro" id="IPR005946">
    <property type="entry name" value="Rib-P_diPkinase"/>
</dbReference>
<dbReference type="SUPFAM" id="SSF53271">
    <property type="entry name" value="PRTase-like"/>
    <property type="match status" value="1"/>
</dbReference>
<accession>A0A1I9SAE3</accession>
<sequence length="295" mass="32653">MIELYTKVGNRVFLIDEDPFMKFPGGELHMKAEPKTFGGKEIAWVSGTDVEDYIKLAMWSDMVYDQGGEAHAIIPYLPAARADRGTPNGSAIYSELIAITRNLSTLSYVDAHSSVMPNYLKLKMPGVVHRHFTSDAFLSHGSSCIRSTQFGSFKDINIDAVISPDKGATERAILWAEKFNAPLVQAGKTRDPKTGSLSGFECDDLPFTSHDKNYLIVDDICDGGGTFNGLVDYLGSRERKGLDSKFYLFTTHGIYSKGLDELKNRFAGIWTTDSLEKKSNDVGILKIKTKLLESI</sequence>
<evidence type="ECO:0000256" key="4">
    <source>
        <dbReference type="ARBA" id="ARBA00022777"/>
    </source>
</evidence>
<dbReference type="InterPro" id="IPR000836">
    <property type="entry name" value="PRTase_dom"/>
</dbReference>
<keyword evidence="3" id="KW-0547">Nucleotide-binding</keyword>
<evidence type="ECO:0000259" key="7">
    <source>
        <dbReference type="Pfam" id="PF00156"/>
    </source>
</evidence>
<dbReference type="GO" id="GO:0004749">
    <property type="term" value="F:ribose phosphate diphosphokinase activity"/>
    <property type="evidence" value="ECO:0007669"/>
    <property type="project" value="UniProtKB-EC"/>
</dbReference>
<keyword evidence="4" id="KW-0418">Kinase</keyword>
<protein>
    <recommendedName>
        <fullName evidence="1">ribose-phosphate diphosphokinase</fullName>
        <ecNumber evidence="1">2.7.6.1</ecNumber>
    </recommendedName>
</protein>
<evidence type="ECO:0000256" key="3">
    <source>
        <dbReference type="ARBA" id="ARBA00022741"/>
    </source>
</evidence>
<comment type="catalytic activity">
    <reaction evidence="6">
        <text>D-ribose 5-phosphate + ATP = 5-phospho-alpha-D-ribose 1-diphosphate + AMP + H(+)</text>
        <dbReference type="Rhea" id="RHEA:15609"/>
        <dbReference type="ChEBI" id="CHEBI:15378"/>
        <dbReference type="ChEBI" id="CHEBI:30616"/>
        <dbReference type="ChEBI" id="CHEBI:58017"/>
        <dbReference type="ChEBI" id="CHEBI:78346"/>
        <dbReference type="ChEBI" id="CHEBI:456215"/>
        <dbReference type="EC" id="2.7.6.1"/>
    </reaction>
</comment>
<dbReference type="InterPro" id="IPR029057">
    <property type="entry name" value="PRTase-like"/>
</dbReference>
<dbReference type="Gene3D" id="3.40.50.2020">
    <property type="match status" value="2"/>
</dbReference>
<feature type="domain" description="Phosphoribosyltransferase" evidence="7">
    <location>
        <begin position="154"/>
        <end position="238"/>
    </location>
</feature>
<dbReference type="PANTHER" id="PTHR10210:SF32">
    <property type="entry name" value="RIBOSE-PHOSPHATE PYROPHOSPHOKINASE 2"/>
    <property type="match status" value="1"/>
</dbReference>